<organism evidence="6 7">
    <name type="scientific">Paludibacterium paludis</name>
    <dbReference type="NCBI Taxonomy" id="1225769"/>
    <lineage>
        <taxon>Bacteria</taxon>
        <taxon>Pseudomonadati</taxon>
        <taxon>Pseudomonadota</taxon>
        <taxon>Betaproteobacteria</taxon>
        <taxon>Neisseriales</taxon>
        <taxon>Chromobacteriaceae</taxon>
        <taxon>Paludibacterium</taxon>
    </lineage>
</organism>
<comment type="function">
    <text evidence="5">Plays a role in cell envelope biogenesis, maintenance of cell envelope integrity and membrane homeostasis.</text>
</comment>
<dbReference type="Pfam" id="PF04279">
    <property type="entry name" value="IspA"/>
    <property type="match status" value="1"/>
</dbReference>
<dbReference type="HAMAP" id="MF_00189">
    <property type="entry name" value="YciB"/>
    <property type="match status" value="1"/>
</dbReference>
<feature type="transmembrane region" description="Helical" evidence="5">
    <location>
        <begin position="151"/>
        <end position="173"/>
    </location>
</feature>
<comment type="similarity">
    <text evidence="5">Belongs to the YciB family.</text>
</comment>
<dbReference type="NCBIfam" id="TIGR00997">
    <property type="entry name" value="ispZ"/>
    <property type="match status" value="1"/>
</dbReference>
<dbReference type="NCBIfam" id="NF001325">
    <property type="entry name" value="PRK00259.1-3"/>
    <property type="match status" value="1"/>
</dbReference>
<dbReference type="PANTHER" id="PTHR36917">
    <property type="entry name" value="INTRACELLULAR SEPTATION PROTEIN A-RELATED"/>
    <property type="match status" value="1"/>
</dbReference>
<evidence type="ECO:0000313" key="6">
    <source>
        <dbReference type="EMBL" id="GGY19264.1"/>
    </source>
</evidence>
<keyword evidence="2 5" id="KW-0812">Transmembrane</keyword>
<comment type="caution">
    <text evidence="5">Lacks conserved residue(s) required for the propagation of feature annotation.</text>
</comment>
<reference evidence="6" key="1">
    <citation type="journal article" date="2014" name="Int. J. Syst. Evol. Microbiol.">
        <title>Complete genome sequence of Corynebacterium casei LMG S-19264T (=DSM 44701T), isolated from a smear-ripened cheese.</title>
        <authorList>
            <consortium name="US DOE Joint Genome Institute (JGI-PGF)"/>
            <person name="Walter F."/>
            <person name="Albersmeier A."/>
            <person name="Kalinowski J."/>
            <person name="Ruckert C."/>
        </authorList>
    </citation>
    <scope>NUCLEOTIDE SEQUENCE</scope>
    <source>
        <strain evidence="6">KCTC 32182</strain>
    </source>
</reference>
<keyword evidence="1 5" id="KW-1003">Cell membrane</keyword>
<evidence type="ECO:0000313" key="7">
    <source>
        <dbReference type="Proteomes" id="UP000645257"/>
    </source>
</evidence>
<feature type="transmembrane region" description="Helical" evidence="5">
    <location>
        <begin position="81"/>
        <end position="97"/>
    </location>
</feature>
<keyword evidence="7" id="KW-1185">Reference proteome</keyword>
<name>A0A918P4Q0_9NEIS</name>
<dbReference type="RefSeq" id="WP_189534514.1">
    <property type="nucleotide sequence ID" value="NZ_BMYX01000013.1"/>
</dbReference>
<proteinExistence type="inferred from homology"/>
<dbReference type="EMBL" id="BMYX01000013">
    <property type="protein sequence ID" value="GGY19264.1"/>
    <property type="molecule type" value="Genomic_DNA"/>
</dbReference>
<evidence type="ECO:0000256" key="5">
    <source>
        <dbReference type="HAMAP-Rule" id="MF_00189"/>
    </source>
</evidence>
<dbReference type="AlphaFoldDB" id="A0A918P4Q0"/>
<dbReference type="Proteomes" id="UP000645257">
    <property type="component" value="Unassembled WGS sequence"/>
</dbReference>
<comment type="subcellular location">
    <subcellularLocation>
        <location evidence="5">Cell inner membrane</location>
        <topology evidence="5">Multi-pass membrane protein</topology>
    </subcellularLocation>
</comment>
<evidence type="ECO:0000256" key="1">
    <source>
        <dbReference type="ARBA" id="ARBA00022475"/>
    </source>
</evidence>
<comment type="caution">
    <text evidence="6">The sequence shown here is derived from an EMBL/GenBank/DDBJ whole genome shotgun (WGS) entry which is preliminary data.</text>
</comment>
<protein>
    <recommendedName>
        <fullName evidence="5">Inner membrane-spanning protein YciB</fullName>
    </recommendedName>
</protein>
<feature type="transmembrane region" description="Helical" evidence="5">
    <location>
        <begin position="118"/>
        <end position="139"/>
    </location>
</feature>
<keyword evidence="5" id="KW-0997">Cell inner membrane</keyword>
<reference evidence="6" key="2">
    <citation type="submission" date="2020-09" db="EMBL/GenBank/DDBJ databases">
        <authorList>
            <person name="Sun Q."/>
            <person name="Kim S."/>
        </authorList>
    </citation>
    <scope>NUCLEOTIDE SEQUENCE</scope>
    <source>
        <strain evidence="6">KCTC 32182</strain>
    </source>
</reference>
<keyword evidence="4 5" id="KW-0472">Membrane</keyword>
<dbReference type="GO" id="GO:0005886">
    <property type="term" value="C:plasma membrane"/>
    <property type="evidence" value="ECO:0007669"/>
    <property type="project" value="UniProtKB-SubCell"/>
</dbReference>
<feature type="transmembrane region" description="Helical" evidence="5">
    <location>
        <begin position="50"/>
        <end position="69"/>
    </location>
</feature>
<sequence length="176" mass="19675">MKFIVDFLGILLFFGAYWWTNDIFVATGIAIVTTVLQVGYALIRRRPVDKLQWLTLGLVVVLGGATLLLHDKHFIMWKPTVLYGLMGAGLVVGQLAGKNGIRAVMETQVSLPDRVWTVLCHAWGVFFIALAALNLFVAYTFSERIWVNFKMFGTLGLIAVFAIAQSFALSRYVQDE</sequence>
<evidence type="ECO:0000256" key="3">
    <source>
        <dbReference type="ARBA" id="ARBA00022989"/>
    </source>
</evidence>
<dbReference type="PANTHER" id="PTHR36917:SF1">
    <property type="entry name" value="INNER MEMBRANE-SPANNING PROTEIN YCIB"/>
    <property type="match status" value="1"/>
</dbReference>
<dbReference type="InterPro" id="IPR006008">
    <property type="entry name" value="YciB"/>
</dbReference>
<keyword evidence="3 5" id="KW-1133">Transmembrane helix</keyword>
<accession>A0A918P4Q0</accession>
<evidence type="ECO:0000256" key="4">
    <source>
        <dbReference type="ARBA" id="ARBA00023136"/>
    </source>
</evidence>
<gene>
    <name evidence="5" type="primary">yciB</name>
    <name evidence="6" type="ORF">GCM10011289_23470</name>
</gene>
<evidence type="ECO:0000256" key="2">
    <source>
        <dbReference type="ARBA" id="ARBA00022692"/>
    </source>
</evidence>